<accession>A0A1H0JDE8</accession>
<dbReference type="Proteomes" id="UP000199088">
    <property type="component" value="Unassembled WGS sequence"/>
</dbReference>
<dbReference type="EMBL" id="FNIR01000005">
    <property type="protein sequence ID" value="SDO41391.1"/>
    <property type="molecule type" value="Genomic_DNA"/>
</dbReference>
<organism evidence="1 2">
    <name type="scientific">Klenkia soli</name>
    <dbReference type="NCBI Taxonomy" id="1052260"/>
    <lineage>
        <taxon>Bacteria</taxon>
        <taxon>Bacillati</taxon>
        <taxon>Actinomycetota</taxon>
        <taxon>Actinomycetes</taxon>
        <taxon>Geodermatophilales</taxon>
        <taxon>Geodermatophilaceae</taxon>
        <taxon>Klenkia</taxon>
    </lineage>
</organism>
<keyword evidence="2" id="KW-1185">Reference proteome</keyword>
<name>A0A1H0JDE8_9ACTN</name>
<reference evidence="2" key="1">
    <citation type="submission" date="2016-10" db="EMBL/GenBank/DDBJ databases">
        <authorList>
            <person name="Varghese N."/>
            <person name="Submissions S."/>
        </authorList>
    </citation>
    <scope>NUCLEOTIDE SEQUENCE [LARGE SCALE GENOMIC DNA]</scope>
    <source>
        <strain evidence="2">DSM 45843</strain>
    </source>
</reference>
<protein>
    <submittedName>
        <fullName evidence="1">Uncharacterized protein</fullName>
    </submittedName>
</protein>
<sequence length="127" mass="12900">MAAVLPLLGEPGRWVVPTLPGPHEPPGPGAPRGRRDRWWHDHVSAVGGVLVLADPEVDVVAVGRAVQLVAVCAAARDRGTTDPAVVARGVPDVVVRAAVGAPVGGPGATAVDALRAVTHLFPTAGER</sequence>
<proteinExistence type="predicted"/>
<dbReference type="STRING" id="1052260.SAMN05660199_01935"/>
<gene>
    <name evidence="1" type="ORF">SAMN05660199_01935</name>
</gene>
<evidence type="ECO:0000313" key="2">
    <source>
        <dbReference type="Proteomes" id="UP000199088"/>
    </source>
</evidence>
<evidence type="ECO:0000313" key="1">
    <source>
        <dbReference type="EMBL" id="SDO41391.1"/>
    </source>
</evidence>
<dbReference type="AlphaFoldDB" id="A0A1H0JDE8"/>